<dbReference type="PANTHER" id="PTHR37836">
    <property type="entry name" value="LMO1036 PROTEIN"/>
    <property type="match status" value="1"/>
</dbReference>
<feature type="domain" description="Apiosidase-like catalytic" evidence="1">
    <location>
        <begin position="18"/>
        <end position="352"/>
    </location>
</feature>
<protein>
    <recommendedName>
        <fullName evidence="1">Apiosidase-like catalytic domain-containing protein</fullName>
    </recommendedName>
</protein>
<accession>A0A2H0DT89</accession>
<dbReference type="Gene3D" id="3.20.20.80">
    <property type="entry name" value="Glycosidases"/>
    <property type="match status" value="1"/>
</dbReference>
<organism evidence="2 3">
    <name type="scientific">Candidatus Collierbacteria bacterium CG22_combo_CG10-13_8_21_14_all_43_12</name>
    <dbReference type="NCBI Taxonomy" id="1974537"/>
    <lineage>
        <taxon>Bacteria</taxon>
        <taxon>Candidatus Collieribacteriota</taxon>
    </lineage>
</organism>
<evidence type="ECO:0000313" key="2">
    <source>
        <dbReference type="EMBL" id="PIP85281.1"/>
    </source>
</evidence>
<proteinExistence type="predicted"/>
<gene>
    <name evidence="2" type="ORF">COW83_04945</name>
</gene>
<evidence type="ECO:0000259" key="1">
    <source>
        <dbReference type="Pfam" id="PF13204"/>
    </source>
</evidence>
<dbReference type="AlphaFoldDB" id="A0A2H0DT89"/>
<dbReference type="PANTHER" id="PTHR37836:SF2">
    <property type="entry name" value="DUF4038 DOMAIN-CONTAINING PROTEIN"/>
    <property type="match status" value="1"/>
</dbReference>
<dbReference type="Pfam" id="PF13204">
    <property type="entry name" value="Apiosidase"/>
    <property type="match status" value="1"/>
</dbReference>
<name>A0A2H0DT89_9BACT</name>
<reference evidence="2 3" key="1">
    <citation type="submission" date="2017-09" db="EMBL/GenBank/DDBJ databases">
        <title>Depth-based differentiation of microbial function through sediment-hosted aquifers and enrichment of novel symbionts in the deep terrestrial subsurface.</title>
        <authorList>
            <person name="Probst A.J."/>
            <person name="Ladd B."/>
            <person name="Jarett J.K."/>
            <person name="Geller-Mcgrath D.E."/>
            <person name="Sieber C.M."/>
            <person name="Emerson J.B."/>
            <person name="Anantharaman K."/>
            <person name="Thomas B.C."/>
            <person name="Malmstrom R."/>
            <person name="Stieglmeier M."/>
            <person name="Klingl A."/>
            <person name="Woyke T."/>
            <person name="Ryan C.M."/>
            <person name="Banfield J.F."/>
        </authorList>
    </citation>
    <scope>NUCLEOTIDE SEQUENCE [LARGE SCALE GENOMIC DNA]</scope>
    <source>
        <strain evidence="2">CG22_combo_CG10-13_8_21_14_all_43_12</strain>
    </source>
</reference>
<dbReference type="EMBL" id="PCTR01000142">
    <property type="protein sequence ID" value="PIP85281.1"/>
    <property type="molecule type" value="Genomic_DNA"/>
</dbReference>
<sequence>MARNYQTKVKRITKLPNFLCDTWWFALTQRISDIQFEKMAKLRASQGFTAIQLVVGIPPEVGPENQSALSQVGSAWSLKGVMNKNYLELARHRIQLLNSLGFMVIVYGAWGHQIEWLGVNKMKAWWRLIIKSLDKLNIIYCLTGEADIWIGEENKLLPDKSTDDFHLIKLRQFTHPKIAHLGWKIFNLAKRPLLKYKQKERMRKWSEVLRFVSSITRKPIIIHTTSTSSNEVVNNPQLLSAVTVQSGHSESSRQLLWKIPHKIISKHPKAVFINLEPWYEGIMNNFGRDDQIFAYWSSMMAGATAYCYGAHGLWNAGDGKFLAHWGKQTLDEALKLDTARLIGISHKLFINSNFQRYKQVEIETSGDRLIKISRSGSTSSVTYIPDVSNVKKIPKGKLFLPLKGCFTTAKPKRGSVVVIVTQ</sequence>
<dbReference type="InterPro" id="IPR025277">
    <property type="entry name" value="Apiosidase-like_cat_dom"/>
</dbReference>
<dbReference type="Proteomes" id="UP000231136">
    <property type="component" value="Unassembled WGS sequence"/>
</dbReference>
<evidence type="ECO:0000313" key="3">
    <source>
        <dbReference type="Proteomes" id="UP000231136"/>
    </source>
</evidence>
<comment type="caution">
    <text evidence="2">The sequence shown here is derived from an EMBL/GenBank/DDBJ whole genome shotgun (WGS) entry which is preliminary data.</text>
</comment>